<accession>A0AAD9AUD5</accession>
<feature type="compositionally biased region" description="Basic residues" evidence="1">
    <location>
        <begin position="1"/>
        <end position="10"/>
    </location>
</feature>
<proteinExistence type="predicted"/>
<dbReference type="EMBL" id="JAQOWY010000032">
    <property type="protein sequence ID" value="KAK1854723.1"/>
    <property type="molecule type" value="Genomic_DNA"/>
</dbReference>
<reference evidence="2" key="1">
    <citation type="submission" date="2023-01" db="EMBL/GenBank/DDBJ databases">
        <title>Colletotrichum chrysophilum M932 genome sequence.</title>
        <authorList>
            <person name="Baroncelli R."/>
        </authorList>
    </citation>
    <scope>NUCLEOTIDE SEQUENCE</scope>
    <source>
        <strain evidence="2">M932</strain>
    </source>
</reference>
<keyword evidence="3" id="KW-1185">Reference proteome</keyword>
<dbReference type="AlphaFoldDB" id="A0AAD9AUD5"/>
<evidence type="ECO:0000256" key="1">
    <source>
        <dbReference type="SAM" id="MobiDB-lite"/>
    </source>
</evidence>
<evidence type="ECO:0000313" key="2">
    <source>
        <dbReference type="EMBL" id="KAK1854723.1"/>
    </source>
</evidence>
<comment type="caution">
    <text evidence="2">The sequence shown here is derived from an EMBL/GenBank/DDBJ whole genome shotgun (WGS) entry which is preliminary data.</text>
</comment>
<feature type="compositionally biased region" description="Low complexity" evidence="1">
    <location>
        <begin position="16"/>
        <end position="36"/>
    </location>
</feature>
<feature type="region of interest" description="Disordered" evidence="1">
    <location>
        <begin position="1"/>
        <end position="56"/>
    </location>
</feature>
<evidence type="ECO:0000313" key="3">
    <source>
        <dbReference type="Proteomes" id="UP001243330"/>
    </source>
</evidence>
<gene>
    <name evidence="2" type="ORF">CCHR01_02649</name>
</gene>
<protein>
    <submittedName>
        <fullName evidence="2">Uncharacterized protein</fullName>
    </submittedName>
</protein>
<sequence length="293" mass="33213">SELNNKRPRILGREVPPNGLSSRLPLPPSLFLNQSPLSPPSNPSLADTNTLPRPHSSPCLSVNFVLDPPIMPERPSEFRQRGETTDDWLDRLRRVNSDAGDDVDGFSKMMAEIERETEEAAGFRWHSHETQQRQDAILAHFRDFVKKLERLSDDVTGDQLEEACFPPPKAGDSGRSKWKSLSRNLKYFMGFVVRFGVPPGIHDAAVSDSCLAQYRDVLMFWVSRSYRLRDMDGPRSHEVSNEVTEVVQHLDAKHGITRRSQSIAEKSYVDIVELRQMFDEGMKAVDGKNTIGR</sequence>
<organism evidence="2 3">
    <name type="scientific">Colletotrichum chrysophilum</name>
    <dbReference type="NCBI Taxonomy" id="1836956"/>
    <lineage>
        <taxon>Eukaryota</taxon>
        <taxon>Fungi</taxon>
        <taxon>Dikarya</taxon>
        <taxon>Ascomycota</taxon>
        <taxon>Pezizomycotina</taxon>
        <taxon>Sordariomycetes</taxon>
        <taxon>Hypocreomycetidae</taxon>
        <taxon>Glomerellales</taxon>
        <taxon>Glomerellaceae</taxon>
        <taxon>Colletotrichum</taxon>
        <taxon>Colletotrichum gloeosporioides species complex</taxon>
    </lineage>
</organism>
<dbReference type="Proteomes" id="UP001243330">
    <property type="component" value="Unassembled WGS sequence"/>
</dbReference>
<feature type="non-terminal residue" evidence="2">
    <location>
        <position position="1"/>
    </location>
</feature>
<name>A0AAD9AUD5_9PEZI</name>